<feature type="active site" evidence="8">
    <location>
        <position position="353"/>
    </location>
</feature>
<reference evidence="16 17" key="1">
    <citation type="submission" date="2019-04" db="EMBL/GenBank/DDBJ databases">
        <authorList>
            <person name="Dong K."/>
        </authorList>
    </citation>
    <scope>NUCLEOTIDE SEQUENCE [LARGE SCALE GENOMIC DNA]</scope>
    <source>
        <strain evidence="17">dk3543</strain>
    </source>
</reference>
<keyword evidence="2" id="KW-0645">Protease</keyword>
<evidence type="ECO:0000256" key="3">
    <source>
        <dbReference type="ARBA" id="ARBA00022723"/>
    </source>
</evidence>
<evidence type="ECO:0000256" key="10">
    <source>
        <dbReference type="SAM" id="SignalP"/>
    </source>
</evidence>
<dbReference type="InterPro" id="IPR003137">
    <property type="entry name" value="PA_domain"/>
</dbReference>
<proteinExistence type="inferred from homology"/>
<dbReference type="Pfam" id="PF01447">
    <property type="entry name" value="Peptidase_M4"/>
    <property type="match status" value="1"/>
</dbReference>
<dbReference type="InterPro" id="IPR013783">
    <property type="entry name" value="Ig-like_fold"/>
</dbReference>
<dbReference type="InterPro" id="IPR027268">
    <property type="entry name" value="Peptidase_M4/M1_CTD_sf"/>
</dbReference>
<dbReference type="Gene3D" id="3.10.450.490">
    <property type="match status" value="1"/>
</dbReference>
<dbReference type="Gene3D" id="2.60.40.10">
    <property type="entry name" value="Immunoglobulins"/>
    <property type="match status" value="2"/>
</dbReference>
<feature type="signal peptide" evidence="10">
    <location>
        <begin position="1"/>
        <end position="24"/>
    </location>
</feature>
<keyword evidence="7" id="KW-0482">Metalloprotease</keyword>
<dbReference type="InterPro" id="IPR011096">
    <property type="entry name" value="FTP_domain"/>
</dbReference>
<evidence type="ECO:0000313" key="16">
    <source>
        <dbReference type="EMBL" id="TKI62576.1"/>
    </source>
</evidence>
<comment type="caution">
    <text evidence="16">The sequence shown here is derived from an EMBL/GenBank/DDBJ whole genome shotgun (WGS) entry which is preliminary data.</text>
</comment>
<evidence type="ECO:0000259" key="12">
    <source>
        <dbReference type="Pfam" id="PF02225"/>
    </source>
</evidence>
<dbReference type="InterPro" id="IPR013856">
    <property type="entry name" value="Peptidase_M4_domain"/>
</dbReference>
<dbReference type="InterPro" id="IPR050728">
    <property type="entry name" value="Zinc_Metalloprotease_M4"/>
</dbReference>
<evidence type="ECO:0000259" key="11">
    <source>
        <dbReference type="Pfam" id="PF01447"/>
    </source>
</evidence>
<gene>
    <name evidence="16" type="ORF">FC770_09410</name>
</gene>
<dbReference type="Gene3D" id="1.10.390.10">
    <property type="entry name" value="Neutral Protease Domain 2"/>
    <property type="match status" value="2"/>
</dbReference>
<evidence type="ECO:0000256" key="9">
    <source>
        <dbReference type="SAM" id="MobiDB-lite"/>
    </source>
</evidence>
<dbReference type="InterPro" id="IPR001570">
    <property type="entry name" value="Peptidase_M4_C_domain"/>
</dbReference>
<dbReference type="Pfam" id="PF02868">
    <property type="entry name" value="Peptidase_M4_C"/>
    <property type="match status" value="1"/>
</dbReference>
<name>A0A4U2YMR7_9ACTN</name>
<feature type="domain" description="Peptidase M4" evidence="11">
    <location>
        <begin position="294"/>
        <end position="360"/>
    </location>
</feature>
<evidence type="ECO:0000259" key="13">
    <source>
        <dbReference type="Pfam" id="PF02868"/>
    </source>
</evidence>
<dbReference type="InterPro" id="IPR046450">
    <property type="entry name" value="PA_dom_sf"/>
</dbReference>
<evidence type="ECO:0000256" key="5">
    <source>
        <dbReference type="ARBA" id="ARBA00022801"/>
    </source>
</evidence>
<evidence type="ECO:0000256" key="7">
    <source>
        <dbReference type="ARBA" id="ARBA00023049"/>
    </source>
</evidence>
<evidence type="ECO:0000256" key="6">
    <source>
        <dbReference type="ARBA" id="ARBA00022833"/>
    </source>
</evidence>
<organism evidence="16 17">
    <name type="scientific">Nocardioides jishulii</name>
    <dbReference type="NCBI Taxonomy" id="2575440"/>
    <lineage>
        <taxon>Bacteria</taxon>
        <taxon>Bacillati</taxon>
        <taxon>Actinomycetota</taxon>
        <taxon>Actinomycetes</taxon>
        <taxon>Propionibacteriales</taxon>
        <taxon>Nocardioidaceae</taxon>
        <taxon>Nocardioides</taxon>
    </lineage>
</organism>
<feature type="domain" description="FTP" evidence="14">
    <location>
        <begin position="118"/>
        <end position="149"/>
    </location>
</feature>
<dbReference type="PANTHER" id="PTHR33794">
    <property type="entry name" value="BACILLOLYSIN"/>
    <property type="match status" value="1"/>
</dbReference>
<dbReference type="PRINTS" id="PR00730">
    <property type="entry name" value="THERMOLYSIN"/>
</dbReference>
<dbReference type="SUPFAM" id="SSF52025">
    <property type="entry name" value="PA domain"/>
    <property type="match status" value="1"/>
</dbReference>
<keyword evidence="5" id="KW-0378">Hydrolase</keyword>
<dbReference type="OrthoDB" id="291295at2"/>
<dbReference type="AlphaFoldDB" id="A0A4U2YMR7"/>
<accession>A0A4U2YMR7</accession>
<dbReference type="SUPFAM" id="SSF55486">
    <property type="entry name" value="Metalloproteases ('zincins'), catalytic domain"/>
    <property type="match status" value="1"/>
</dbReference>
<dbReference type="PANTHER" id="PTHR33794:SF1">
    <property type="entry name" value="BACILLOLYSIN"/>
    <property type="match status" value="1"/>
</dbReference>
<evidence type="ECO:0008006" key="18">
    <source>
        <dbReference type="Google" id="ProtNLM"/>
    </source>
</evidence>
<dbReference type="InterPro" id="IPR032109">
    <property type="entry name" value="Big_3_5"/>
</dbReference>
<evidence type="ECO:0000259" key="15">
    <source>
        <dbReference type="Pfam" id="PF16640"/>
    </source>
</evidence>
<evidence type="ECO:0000256" key="2">
    <source>
        <dbReference type="ARBA" id="ARBA00022670"/>
    </source>
</evidence>
<dbReference type="Pfam" id="PF07504">
    <property type="entry name" value="FTP"/>
    <property type="match status" value="1"/>
</dbReference>
<feature type="compositionally biased region" description="Polar residues" evidence="9">
    <location>
        <begin position="39"/>
        <end position="51"/>
    </location>
</feature>
<evidence type="ECO:0000256" key="4">
    <source>
        <dbReference type="ARBA" id="ARBA00022729"/>
    </source>
</evidence>
<dbReference type="Gene3D" id="3.10.170.10">
    <property type="match status" value="1"/>
</dbReference>
<evidence type="ECO:0000256" key="1">
    <source>
        <dbReference type="ARBA" id="ARBA00009388"/>
    </source>
</evidence>
<dbReference type="Pfam" id="PF02225">
    <property type="entry name" value="PA"/>
    <property type="match status" value="1"/>
</dbReference>
<dbReference type="GO" id="GO:0004222">
    <property type="term" value="F:metalloendopeptidase activity"/>
    <property type="evidence" value="ECO:0007669"/>
    <property type="project" value="InterPro"/>
</dbReference>
<dbReference type="GO" id="GO:0006508">
    <property type="term" value="P:proteolysis"/>
    <property type="evidence" value="ECO:0007669"/>
    <property type="project" value="UniProtKB-KW"/>
</dbReference>
<keyword evidence="6" id="KW-0862">Zinc</keyword>
<dbReference type="Proteomes" id="UP000307808">
    <property type="component" value="Unassembled WGS sequence"/>
</dbReference>
<comment type="similarity">
    <text evidence="1">Belongs to the peptidase M4 family.</text>
</comment>
<dbReference type="Pfam" id="PF16640">
    <property type="entry name" value="Big_3_5"/>
    <property type="match status" value="2"/>
</dbReference>
<feature type="active site" description="Proton donor" evidence="8">
    <location>
        <position position="610"/>
    </location>
</feature>
<evidence type="ECO:0000259" key="14">
    <source>
        <dbReference type="Pfam" id="PF07504"/>
    </source>
</evidence>
<dbReference type="GO" id="GO:0005975">
    <property type="term" value="P:carbohydrate metabolic process"/>
    <property type="evidence" value="ECO:0007669"/>
    <property type="project" value="UniProtKB-ARBA"/>
</dbReference>
<dbReference type="EMBL" id="SZPY01000002">
    <property type="protein sequence ID" value="TKI62576.1"/>
    <property type="molecule type" value="Genomic_DNA"/>
</dbReference>
<evidence type="ECO:0000313" key="17">
    <source>
        <dbReference type="Proteomes" id="UP000307808"/>
    </source>
</evidence>
<feature type="domain" description="PA" evidence="12">
    <location>
        <begin position="448"/>
        <end position="541"/>
    </location>
</feature>
<feature type="domain" description="Bacterial Ig-like" evidence="15">
    <location>
        <begin position="1052"/>
        <end position="1136"/>
    </location>
</feature>
<protein>
    <recommendedName>
        <fullName evidence="18">Zn-dependent metalloprotease</fullName>
    </recommendedName>
</protein>
<keyword evidence="17" id="KW-1185">Reference proteome</keyword>
<feature type="domain" description="Bacterial Ig-like" evidence="15">
    <location>
        <begin position="950"/>
        <end position="1038"/>
    </location>
</feature>
<sequence>MKLLSQGLALVVIGAGLSAAPLAAAQARPSTPTPPGVQSMKSQAEGTTTVSAEPATGRVGFIRVKGSGDLLPGRSAKGESGAAAKATAYVTQHAAAFGARAGELTQAGVQSSKTGWTVDFEQSYKGVPVFGAMLRAHVDSQGDLVSVNGYAAPGLDLSVNPRLSAEAAAERAVATVREEPPGENGAADTTGIKAVATDLVVYRIGATRGVEGKATLAYTVEVSNERNVRDVVFVDATHGKLLNRYSMVHEALDRRLYEADAQRNLTLVWQEGDPLLPDPAATVNPDQDSMVKSSGEAYWLFRNAFGRDSYDGEGEPMNIVNNDPAIQCPNANWNGVTTNYCNGVSSDDVVAHEWGHAYTEYTSGLIYQWQSGALNESYSDIWGETLDLVNGRLDEDEGDITTPRTVDQCSTSTRGDITMTIDAPASIAGPCADAAPAAFGPVFSPGGVTATVVVAVDPDEGADYTTTDACSPFTNAGAVSGNFAYADRGGCTFATKAANAEAAGATGIVVGDNAAGRLPLQMSGDADIYGAMVRQEDGTKIKSATEPVTVTIKDAGTTPKEESLRWLVGEDSSAFGGAIRDMWNPTCYGDPGKVTDAEYHCDTSDAGGVHSNSGVPNRTFTLLTDGGTYNEVAVSGIGIDKAAAIHWRAQSEYLTPVSDFVDHADALEASCADLVGTTVTKLTTTPDASPVAAGQVTAGDCAQVAAATAATELRTPPEQCNFQPMFDPNTPSLCGDGLSTKTIWSEDFEDGLAGWATSQEVVYEDGFGAPWESVSDAPGTNATKVAYGPAPDRGDCQAGENDFSSRDSITSTTIELPGAGHRFPKLSFDHYVATESGYDGGNVKISVNGRDFAPIPREAYLFNAPTTLTSEATNTSPLAGEPGFTGTDGGELTGTWGTSIVDLAAAGAKAGDLIKLRFDIGRDGCGGLDGWYVDNVEISSCLVATDVEATHSPSPVVEGKASKITVEVSRDGTSGTAPTGRVELTDEDGEVIGNKALRDGKVTFDVPKNLPVGNHTFTASYLGSGQFAPGTDEVRVTVKAKAKAGSTTRATVKPKSQRPRQDFKVTVNVKSSAVKNVSGKVVLRVKGAKVGQGTLRNGKVVITVRRNFKPGTYTLVAAYQGSKAVKASRVTVKFTVRKR</sequence>
<feature type="region of interest" description="Disordered" evidence="9">
    <location>
        <begin position="26"/>
        <end position="52"/>
    </location>
</feature>
<dbReference type="GO" id="GO:0046872">
    <property type="term" value="F:metal ion binding"/>
    <property type="evidence" value="ECO:0007669"/>
    <property type="project" value="UniProtKB-KW"/>
</dbReference>
<dbReference type="InterPro" id="IPR023612">
    <property type="entry name" value="Peptidase_M4"/>
</dbReference>
<keyword evidence="3" id="KW-0479">Metal-binding</keyword>
<feature type="chain" id="PRO_5038450517" description="Zn-dependent metalloprotease" evidence="10">
    <location>
        <begin position="25"/>
        <end position="1139"/>
    </location>
</feature>
<feature type="domain" description="Peptidase M4 C-terminal" evidence="13">
    <location>
        <begin position="552"/>
        <end position="685"/>
    </location>
</feature>
<keyword evidence="4 10" id="KW-0732">Signal</keyword>
<evidence type="ECO:0000256" key="8">
    <source>
        <dbReference type="PIRSR" id="PIRSR623612-1"/>
    </source>
</evidence>